<evidence type="ECO:0000313" key="2">
    <source>
        <dbReference type="Proteomes" id="UP000054248"/>
    </source>
</evidence>
<dbReference type="EMBL" id="KN823260">
    <property type="protein sequence ID" value="KIO18788.1"/>
    <property type="molecule type" value="Genomic_DNA"/>
</dbReference>
<protein>
    <submittedName>
        <fullName evidence="1">Uncharacterized protein</fullName>
    </submittedName>
</protein>
<sequence length="78" mass="9018">MRRGKKQGKKVLKTPQYSHENHLWGISSVAEEFEDRNVVETERKRTTAKLKFLVGRECFLLKRESGAKDGMLAILNTK</sequence>
<evidence type="ECO:0000313" key="1">
    <source>
        <dbReference type="EMBL" id="KIO18788.1"/>
    </source>
</evidence>
<accession>A0A0C3KBG6</accession>
<name>A0A0C3KBG6_9AGAM</name>
<reference evidence="2" key="2">
    <citation type="submission" date="2015-01" db="EMBL/GenBank/DDBJ databases">
        <title>Evolutionary Origins and Diversification of the Mycorrhizal Mutualists.</title>
        <authorList>
            <consortium name="DOE Joint Genome Institute"/>
            <consortium name="Mycorrhizal Genomics Consortium"/>
            <person name="Kohler A."/>
            <person name="Kuo A."/>
            <person name="Nagy L.G."/>
            <person name="Floudas D."/>
            <person name="Copeland A."/>
            <person name="Barry K.W."/>
            <person name="Cichocki N."/>
            <person name="Veneault-Fourrey C."/>
            <person name="LaButti K."/>
            <person name="Lindquist E.A."/>
            <person name="Lipzen A."/>
            <person name="Lundell T."/>
            <person name="Morin E."/>
            <person name="Murat C."/>
            <person name="Riley R."/>
            <person name="Ohm R."/>
            <person name="Sun H."/>
            <person name="Tunlid A."/>
            <person name="Henrissat B."/>
            <person name="Grigoriev I.V."/>
            <person name="Hibbett D.S."/>
            <person name="Martin F."/>
        </authorList>
    </citation>
    <scope>NUCLEOTIDE SEQUENCE [LARGE SCALE GENOMIC DNA]</scope>
    <source>
        <strain evidence="2">MUT 4182</strain>
    </source>
</reference>
<proteinExistence type="predicted"/>
<reference evidence="1 2" key="1">
    <citation type="submission" date="2014-04" db="EMBL/GenBank/DDBJ databases">
        <authorList>
            <consortium name="DOE Joint Genome Institute"/>
            <person name="Kuo A."/>
            <person name="Girlanda M."/>
            <person name="Perotto S."/>
            <person name="Kohler A."/>
            <person name="Nagy L.G."/>
            <person name="Floudas D."/>
            <person name="Copeland A."/>
            <person name="Barry K.W."/>
            <person name="Cichocki N."/>
            <person name="Veneault-Fourrey C."/>
            <person name="LaButti K."/>
            <person name="Lindquist E.A."/>
            <person name="Lipzen A."/>
            <person name="Lundell T."/>
            <person name="Morin E."/>
            <person name="Murat C."/>
            <person name="Sun H."/>
            <person name="Tunlid A."/>
            <person name="Henrissat B."/>
            <person name="Grigoriev I.V."/>
            <person name="Hibbett D.S."/>
            <person name="Martin F."/>
            <person name="Nordberg H.P."/>
            <person name="Cantor M.N."/>
            <person name="Hua S.X."/>
        </authorList>
    </citation>
    <scope>NUCLEOTIDE SEQUENCE [LARGE SCALE GENOMIC DNA]</scope>
    <source>
        <strain evidence="1 2">MUT 4182</strain>
    </source>
</reference>
<gene>
    <name evidence="1" type="ORF">M407DRAFT_31558</name>
</gene>
<organism evidence="1 2">
    <name type="scientific">Tulasnella calospora MUT 4182</name>
    <dbReference type="NCBI Taxonomy" id="1051891"/>
    <lineage>
        <taxon>Eukaryota</taxon>
        <taxon>Fungi</taxon>
        <taxon>Dikarya</taxon>
        <taxon>Basidiomycota</taxon>
        <taxon>Agaricomycotina</taxon>
        <taxon>Agaricomycetes</taxon>
        <taxon>Cantharellales</taxon>
        <taxon>Tulasnellaceae</taxon>
        <taxon>Tulasnella</taxon>
    </lineage>
</organism>
<dbReference type="HOGENOM" id="CLU_2623819_0_0_1"/>
<dbReference type="Proteomes" id="UP000054248">
    <property type="component" value="Unassembled WGS sequence"/>
</dbReference>
<keyword evidence="2" id="KW-1185">Reference proteome</keyword>
<dbReference type="AlphaFoldDB" id="A0A0C3KBG6"/>